<reference evidence="1" key="1">
    <citation type="submission" date="2018-05" db="EMBL/GenBank/DDBJ databases">
        <authorList>
            <consortium name="PulseNet: The National Subtyping Network for Foodborne Disease Surveillance"/>
            <person name="Tarr C.L."/>
            <person name="Trees E."/>
            <person name="Katz L.S."/>
            <person name="Carleton-Romer H.A."/>
            <person name="Stroika S."/>
            <person name="Kucerova Z."/>
            <person name="Roache K.F."/>
            <person name="Sabol A.L."/>
            <person name="Besser J."/>
            <person name="Gerner-Smidt P."/>
        </authorList>
    </citation>
    <scope>NUCLEOTIDE SEQUENCE</scope>
    <source>
        <strain evidence="1">2008D-7097</strain>
    </source>
</reference>
<dbReference type="EMBL" id="AACKMK010000001">
    <property type="protein sequence ID" value="EAK9939292.1"/>
    <property type="molecule type" value="Genomic_DNA"/>
</dbReference>
<gene>
    <name evidence="1" type="ORF">A0Y42_00445</name>
</gene>
<comment type="caution">
    <text evidence="1">The sequence shown here is derived from an EMBL/GenBank/DDBJ whole genome shotgun (WGS) entry which is preliminary data.</text>
</comment>
<name>A0A5L8LLA2_CAMLA</name>
<dbReference type="AlphaFoldDB" id="A0A5L8LLA2"/>
<sequence>MERSTPKMSEKKWIDEFKLAVYTEDVEKIVKLMEKPDYKDCPNEALALTNEAIAFMKKKQDEMAVNLQKLKKASAYIK</sequence>
<proteinExistence type="predicted"/>
<evidence type="ECO:0000313" key="1">
    <source>
        <dbReference type="EMBL" id="EAK9939292.1"/>
    </source>
</evidence>
<accession>A0A5L8LLA2</accession>
<protein>
    <submittedName>
        <fullName evidence="1">Uncharacterized protein</fullName>
    </submittedName>
</protein>
<organism evidence="1">
    <name type="scientific">Campylobacter lari</name>
    <dbReference type="NCBI Taxonomy" id="201"/>
    <lineage>
        <taxon>Bacteria</taxon>
        <taxon>Pseudomonadati</taxon>
        <taxon>Campylobacterota</taxon>
        <taxon>Epsilonproteobacteria</taxon>
        <taxon>Campylobacterales</taxon>
        <taxon>Campylobacteraceae</taxon>
        <taxon>Campylobacter</taxon>
    </lineage>
</organism>